<dbReference type="InterPro" id="IPR058919">
    <property type="entry name" value="Pep3/Vps18_RING_C"/>
</dbReference>
<keyword evidence="1" id="KW-0479">Metal-binding</keyword>
<evidence type="ECO:0000256" key="3">
    <source>
        <dbReference type="ARBA" id="ARBA00022833"/>
    </source>
</evidence>
<evidence type="ECO:0000256" key="1">
    <source>
        <dbReference type="ARBA" id="ARBA00022723"/>
    </source>
</evidence>
<dbReference type="EMBL" id="LSSK01001685">
    <property type="protein sequence ID" value="OMH79046.1"/>
    <property type="molecule type" value="Genomic_DNA"/>
</dbReference>
<accession>A0A1R1PDK3</accession>
<dbReference type="GO" id="GO:0005768">
    <property type="term" value="C:endosome"/>
    <property type="evidence" value="ECO:0007669"/>
    <property type="project" value="TreeGrafter"/>
</dbReference>
<dbReference type="AlphaFoldDB" id="A0A1R1PDK3"/>
<comment type="caution">
    <text evidence="5">The sequence shown here is derived from an EMBL/GenBank/DDBJ whole genome shotgun (WGS) entry which is preliminary data.</text>
</comment>
<proteinExistence type="predicted"/>
<dbReference type="Proteomes" id="UP000188320">
    <property type="component" value="Unassembled WGS sequence"/>
</dbReference>
<gene>
    <name evidence="5" type="ORF">AX774_g7550</name>
</gene>
<dbReference type="GO" id="GO:0007033">
    <property type="term" value="P:vacuole organization"/>
    <property type="evidence" value="ECO:0007669"/>
    <property type="project" value="TreeGrafter"/>
</dbReference>
<sequence>MLENPNIRNLVMDLLLNYETATNNLYRDISDSLSNANVIRDSLNQLLVTKFALLDESNQPCHLCNLPLVSYSFSSSSGSGFGSSSGFGNVHTSGNSMGSSYNQNSKNIYVFPCQHSFHADCLIKHIQTSPFTLPINSKLIKSILVSINDLSKKKRNLNLKLLSSDPSPSSPSFSSPLSPITTTSPNTIAITNSLDSCYKRLDDLVAKDCVLCGEYIIKSINLPLFDFSTDHQSSSWSL</sequence>
<keyword evidence="6" id="KW-1185">Reference proteome</keyword>
<dbReference type="GO" id="GO:0006904">
    <property type="term" value="P:vesicle docking involved in exocytosis"/>
    <property type="evidence" value="ECO:0007669"/>
    <property type="project" value="TreeGrafter"/>
</dbReference>
<dbReference type="GO" id="GO:0030674">
    <property type="term" value="F:protein-macromolecule adaptor activity"/>
    <property type="evidence" value="ECO:0007669"/>
    <property type="project" value="TreeGrafter"/>
</dbReference>
<dbReference type="SUPFAM" id="SSF57850">
    <property type="entry name" value="RING/U-box"/>
    <property type="match status" value="1"/>
</dbReference>
<keyword evidence="3" id="KW-0862">Zinc</keyword>
<organism evidence="5 6">
    <name type="scientific">Zancudomyces culisetae</name>
    <name type="common">Gut fungus</name>
    <name type="synonym">Smittium culisetae</name>
    <dbReference type="NCBI Taxonomy" id="1213189"/>
    <lineage>
        <taxon>Eukaryota</taxon>
        <taxon>Fungi</taxon>
        <taxon>Fungi incertae sedis</taxon>
        <taxon>Zoopagomycota</taxon>
        <taxon>Kickxellomycotina</taxon>
        <taxon>Harpellomycetes</taxon>
        <taxon>Harpellales</taxon>
        <taxon>Legeriomycetaceae</taxon>
        <taxon>Zancudomyces</taxon>
    </lineage>
</organism>
<dbReference type="Pfam" id="PF26148">
    <property type="entry name" value="VPS18_RING_C"/>
    <property type="match status" value="1"/>
</dbReference>
<dbReference type="GO" id="GO:0048284">
    <property type="term" value="P:organelle fusion"/>
    <property type="evidence" value="ECO:0007669"/>
    <property type="project" value="TreeGrafter"/>
</dbReference>
<keyword evidence="2" id="KW-0863">Zinc-finger</keyword>
<evidence type="ECO:0000313" key="6">
    <source>
        <dbReference type="Proteomes" id="UP000188320"/>
    </source>
</evidence>
<dbReference type="GO" id="GO:0030897">
    <property type="term" value="C:HOPS complex"/>
    <property type="evidence" value="ECO:0007669"/>
    <property type="project" value="TreeGrafter"/>
</dbReference>
<evidence type="ECO:0000313" key="5">
    <source>
        <dbReference type="EMBL" id="OMH79046.1"/>
    </source>
</evidence>
<dbReference type="PANTHER" id="PTHR23323:SF26">
    <property type="entry name" value="VACUOLAR PROTEIN SORTING-ASSOCIATED PROTEIN 18 HOMOLOG"/>
    <property type="match status" value="1"/>
</dbReference>
<feature type="domain" description="Pep3/Vps18 RING C-terminal" evidence="4">
    <location>
        <begin position="105"/>
        <end position="128"/>
    </location>
</feature>
<evidence type="ECO:0000259" key="4">
    <source>
        <dbReference type="Pfam" id="PF26148"/>
    </source>
</evidence>
<evidence type="ECO:0000256" key="2">
    <source>
        <dbReference type="ARBA" id="ARBA00022771"/>
    </source>
</evidence>
<dbReference type="GO" id="GO:0008270">
    <property type="term" value="F:zinc ion binding"/>
    <property type="evidence" value="ECO:0007669"/>
    <property type="project" value="UniProtKB-KW"/>
</dbReference>
<reference evidence="6" key="1">
    <citation type="submission" date="2017-01" db="EMBL/GenBank/DDBJ databases">
        <authorList>
            <person name="Wang Y."/>
            <person name="White M."/>
            <person name="Kvist S."/>
            <person name="Moncalvo J.-M."/>
        </authorList>
    </citation>
    <scope>NUCLEOTIDE SEQUENCE [LARGE SCALE GENOMIC DNA]</scope>
    <source>
        <strain evidence="6">COL-18-3</strain>
    </source>
</reference>
<dbReference type="GO" id="GO:0007032">
    <property type="term" value="P:endosome organization"/>
    <property type="evidence" value="ECO:0007669"/>
    <property type="project" value="TreeGrafter"/>
</dbReference>
<protein>
    <recommendedName>
        <fullName evidence="4">Pep3/Vps18 RING C-terminal domain-containing protein</fullName>
    </recommendedName>
</protein>
<name>A0A1R1PDK3_ZANCU</name>
<dbReference type="PANTHER" id="PTHR23323">
    <property type="entry name" value="VACUOLAR PROTEIN SORTING-ASSOCIATED PROTEIN"/>
    <property type="match status" value="1"/>
</dbReference>
<dbReference type="OrthoDB" id="1845386at2759"/>